<accession>A0ABQ0LVE5</accession>
<keyword evidence="2 5" id="KW-0812">Transmembrane</keyword>
<keyword evidence="8" id="KW-1185">Reference proteome</keyword>
<dbReference type="SUPFAM" id="SSF103473">
    <property type="entry name" value="MFS general substrate transporter"/>
    <property type="match status" value="1"/>
</dbReference>
<dbReference type="InterPro" id="IPR011701">
    <property type="entry name" value="MFS"/>
</dbReference>
<organism evidence="7 8">
    <name type="scientific">Mycena chlorophos</name>
    <name type="common">Agaric fungus</name>
    <name type="synonym">Agaricus chlorophos</name>
    <dbReference type="NCBI Taxonomy" id="658473"/>
    <lineage>
        <taxon>Eukaryota</taxon>
        <taxon>Fungi</taxon>
        <taxon>Dikarya</taxon>
        <taxon>Basidiomycota</taxon>
        <taxon>Agaricomycotina</taxon>
        <taxon>Agaricomycetes</taxon>
        <taxon>Agaricomycetidae</taxon>
        <taxon>Agaricales</taxon>
        <taxon>Marasmiineae</taxon>
        <taxon>Mycenaceae</taxon>
        <taxon>Mycena</taxon>
    </lineage>
</organism>
<dbReference type="PRINTS" id="PR01036">
    <property type="entry name" value="TCRTETB"/>
</dbReference>
<feature type="transmembrane region" description="Helical" evidence="5">
    <location>
        <begin position="511"/>
        <end position="531"/>
    </location>
</feature>
<keyword evidence="4 5" id="KW-0472">Membrane</keyword>
<feature type="transmembrane region" description="Helical" evidence="5">
    <location>
        <begin position="154"/>
        <end position="173"/>
    </location>
</feature>
<evidence type="ECO:0000313" key="7">
    <source>
        <dbReference type="EMBL" id="GAT55038.1"/>
    </source>
</evidence>
<feature type="transmembrane region" description="Helical" evidence="5">
    <location>
        <begin position="239"/>
        <end position="263"/>
    </location>
</feature>
<gene>
    <name evidence="7" type="ORF">MCHLO_11849</name>
</gene>
<feature type="transmembrane region" description="Helical" evidence="5">
    <location>
        <begin position="179"/>
        <end position="200"/>
    </location>
</feature>
<dbReference type="CDD" id="cd17502">
    <property type="entry name" value="MFS_Azr1_MDR_like"/>
    <property type="match status" value="1"/>
</dbReference>
<feature type="transmembrane region" description="Helical" evidence="5">
    <location>
        <begin position="395"/>
        <end position="419"/>
    </location>
</feature>
<evidence type="ECO:0000256" key="2">
    <source>
        <dbReference type="ARBA" id="ARBA00022692"/>
    </source>
</evidence>
<dbReference type="InterPro" id="IPR020846">
    <property type="entry name" value="MFS_dom"/>
</dbReference>
<feature type="transmembrane region" description="Helical" evidence="5">
    <location>
        <begin position="86"/>
        <end position="112"/>
    </location>
</feature>
<dbReference type="PANTHER" id="PTHR23501">
    <property type="entry name" value="MAJOR FACILITATOR SUPERFAMILY"/>
    <property type="match status" value="1"/>
</dbReference>
<feature type="transmembrane region" description="Helical" evidence="5">
    <location>
        <begin position="354"/>
        <end position="375"/>
    </location>
</feature>
<feature type="transmembrane region" description="Helical" evidence="5">
    <location>
        <begin position="124"/>
        <end position="142"/>
    </location>
</feature>
<dbReference type="EMBL" id="DF848880">
    <property type="protein sequence ID" value="GAT55038.1"/>
    <property type="molecule type" value="Genomic_DNA"/>
</dbReference>
<dbReference type="Gene3D" id="1.20.1720.10">
    <property type="entry name" value="Multidrug resistance protein D"/>
    <property type="match status" value="1"/>
</dbReference>
<dbReference type="Proteomes" id="UP000815677">
    <property type="component" value="Unassembled WGS sequence"/>
</dbReference>
<feature type="transmembrane region" description="Helical" evidence="5">
    <location>
        <begin position="212"/>
        <end position="233"/>
    </location>
</feature>
<proteinExistence type="predicted"/>
<keyword evidence="3 5" id="KW-1133">Transmembrane helix</keyword>
<dbReference type="PROSITE" id="PS50850">
    <property type="entry name" value="MFS"/>
    <property type="match status" value="1"/>
</dbReference>
<protein>
    <submittedName>
        <fullName evidence="7">Major facilitator superfamily transporter</fullName>
    </submittedName>
</protein>
<feature type="transmembrane region" description="Helical" evidence="5">
    <location>
        <begin position="284"/>
        <end position="305"/>
    </location>
</feature>
<evidence type="ECO:0000256" key="4">
    <source>
        <dbReference type="ARBA" id="ARBA00023136"/>
    </source>
</evidence>
<name>A0ABQ0LVE5_MYCCL</name>
<evidence type="ECO:0000259" key="6">
    <source>
        <dbReference type="PROSITE" id="PS50850"/>
    </source>
</evidence>
<sequence length="615" mass="66242">MERSTSILLFIVMHPRKKGSDSDEYSSPLAVVHVDGTNSIELQEYSPDEGRKKSGSIRERFVYPHFTEKKLRVSEGDIVYPQGLKLVFITIALCLAVFLVGLDNTIIATAIPKITAQFNSLDDVGWYGSSYLLTTAAFQLLFGRFYSFLPVKVVFLTAISIFELGSLICGVAPSSNALIVGRAIAGLGCAGIFSGALIIIANTVPLGKRPIYTGIIGAMYGIASVAGPLLGGLFTDRATWRWCFFINLPIGGITLVVIALFFTQSRVTNKMNEDLPLWSRISRFDPIGTLVFVPSIVTLLLALQWGGSKYAWNDGRVIALFVVFGLLILCFIAVQFWRQEDATVPPRILMQRSILCGCFSSMCLGASFFSMIYYIPLWFQAIKGVSAEHSGIDNIPLILSFVVASVSAGGVVTAFGYYTPFMILSSIFMAVGAGLITTFKATGTGHLHWIGYQIVFGLGAGFGQQQPIMAAQTVLPLADVPTGTSLIGQQQPIMAAQTVLPLADVPTGTSLIVFLQILGASLFISVAQNVFTNELVAGLATIPDIDPKIVLNAGATTLRDAVPPRYVPAVLEVYNKALVSAFYVVVATSSLSLIGALGMEWRSVKTKKAEIVAGY</sequence>
<comment type="subcellular location">
    <subcellularLocation>
        <location evidence="1">Membrane</location>
        <topology evidence="1">Multi-pass membrane protein</topology>
    </subcellularLocation>
</comment>
<evidence type="ECO:0000313" key="8">
    <source>
        <dbReference type="Proteomes" id="UP000815677"/>
    </source>
</evidence>
<dbReference type="Gene3D" id="1.20.1250.20">
    <property type="entry name" value="MFS general substrate transporter like domains"/>
    <property type="match status" value="1"/>
</dbReference>
<feature type="transmembrane region" description="Helical" evidence="5">
    <location>
        <begin position="317"/>
        <end position="334"/>
    </location>
</feature>
<evidence type="ECO:0000256" key="3">
    <source>
        <dbReference type="ARBA" id="ARBA00022989"/>
    </source>
</evidence>
<evidence type="ECO:0000256" key="5">
    <source>
        <dbReference type="SAM" id="Phobius"/>
    </source>
</evidence>
<reference evidence="7" key="1">
    <citation type="submission" date="2014-09" db="EMBL/GenBank/DDBJ databases">
        <title>Genome sequence of the luminous mushroom Mycena chlorophos for searching fungal bioluminescence genes.</title>
        <authorList>
            <person name="Tanaka Y."/>
            <person name="Kasuga D."/>
            <person name="Oba Y."/>
            <person name="Hase S."/>
            <person name="Sato K."/>
            <person name="Oba Y."/>
            <person name="Sakakibara Y."/>
        </authorList>
    </citation>
    <scope>NUCLEOTIDE SEQUENCE</scope>
</reference>
<feature type="domain" description="Major facilitator superfamily (MFS) profile" evidence="6">
    <location>
        <begin position="89"/>
        <end position="604"/>
    </location>
</feature>
<dbReference type="Pfam" id="PF07690">
    <property type="entry name" value="MFS_1"/>
    <property type="match status" value="1"/>
</dbReference>
<dbReference type="PANTHER" id="PTHR23501:SF199">
    <property type="entry name" value="MFS EFFLUX TRANSPORTER INPD-RELATED"/>
    <property type="match status" value="1"/>
</dbReference>
<evidence type="ECO:0000256" key="1">
    <source>
        <dbReference type="ARBA" id="ARBA00004141"/>
    </source>
</evidence>
<dbReference type="InterPro" id="IPR036259">
    <property type="entry name" value="MFS_trans_sf"/>
</dbReference>
<feature type="transmembrane region" description="Helical" evidence="5">
    <location>
        <begin position="577"/>
        <end position="598"/>
    </location>
</feature>